<reference evidence="1 2" key="1">
    <citation type="journal article" date="2021" name="Hortic Res">
        <title>High-quality reference genome and annotation aids understanding of berry development for evergreen blueberry (Vaccinium darrowii).</title>
        <authorList>
            <person name="Yu J."/>
            <person name="Hulse-Kemp A.M."/>
            <person name="Babiker E."/>
            <person name="Staton M."/>
        </authorList>
    </citation>
    <scope>NUCLEOTIDE SEQUENCE [LARGE SCALE GENOMIC DNA]</scope>
    <source>
        <strain evidence="2">cv. NJ 8807/NJ 8810</strain>
        <tissue evidence="1">Young leaf</tissue>
    </source>
</reference>
<sequence length="778" mass="86239">MNNTQENLTSVYKRYGLCVRFPPKVHSLGFWGNNEPFTYSVPSLEVQMVVIFALTHLLHYPLRRLGIPKLFSEIMAGVILGPTLPKKFSDLTKKLFPIDTQGVIGTLTLFGYMLFMFLVGVKIDLSVLKTTGKKAFAVGILSLMVPFIVGTFTSQQLLKQLTKHKDDDGSTDLFFVSGLQSMSPFVVVAMLLKELKILNSELGRLAIASSLSSEVLTVALAFIMNTLRSSLESNSLSDALQRIALMSCYVLVVILVIRPAMIWIVKQTPEGRPVKDSYIYAIILVMLLGGAFSHWVGEFPVLGAFIIGFATPDGPPLGSALADKLDSFVSGLFIPLFMTLIALRVNLQAIDLSSDHAVYTIVLIVVVFLVKVVASVVPACICRVPFKDALALGLIMSSKGIVQMSFYSFFRDERDFNEETFALLVSSTAVATVVIPLLVRLLYDPSRKYAGYQKRSIMHSKQGGEIRIVMCIHRPDNILAFLNLLDTSCPTRESPILVYALHLIELRGRAHTLFISHENHQNPDESSYSGDVVYAFNHHARMHRGSISTLAFTAISPRKLMHEDILTLAMKHSASLIVIPFHRKWAVDGTVESEDFELRSVNCKILDMAPCSVGILVDRGRHQVDFSLPQQQRVAVIFFGGSDDREALVFAKRMARTSGIGLTMVKFSTNEASDENEKEKKLDSEVLNDFTNVGRERVVYVDEVVKDGAETALMVREMAEEFDLIIVGRNWGVELPQTSGLKEWSELPEMGVIGDILSSSDLNGRASVLVVQQQKTSV</sequence>
<proteinExistence type="predicted"/>
<evidence type="ECO:0000313" key="1">
    <source>
        <dbReference type="EMBL" id="KAH7856953.1"/>
    </source>
</evidence>
<gene>
    <name evidence="1" type="ORF">Vadar_007285</name>
</gene>
<protein>
    <submittedName>
        <fullName evidence="1">Uncharacterized protein</fullName>
    </submittedName>
</protein>
<organism evidence="1 2">
    <name type="scientific">Vaccinium darrowii</name>
    <dbReference type="NCBI Taxonomy" id="229202"/>
    <lineage>
        <taxon>Eukaryota</taxon>
        <taxon>Viridiplantae</taxon>
        <taxon>Streptophyta</taxon>
        <taxon>Embryophyta</taxon>
        <taxon>Tracheophyta</taxon>
        <taxon>Spermatophyta</taxon>
        <taxon>Magnoliopsida</taxon>
        <taxon>eudicotyledons</taxon>
        <taxon>Gunneridae</taxon>
        <taxon>Pentapetalae</taxon>
        <taxon>asterids</taxon>
        <taxon>Ericales</taxon>
        <taxon>Ericaceae</taxon>
        <taxon>Vaccinioideae</taxon>
        <taxon>Vaccinieae</taxon>
        <taxon>Vaccinium</taxon>
    </lineage>
</organism>
<dbReference type="EMBL" id="CM037153">
    <property type="protein sequence ID" value="KAH7856953.1"/>
    <property type="molecule type" value="Genomic_DNA"/>
</dbReference>
<keyword evidence="2" id="KW-1185">Reference proteome</keyword>
<evidence type="ECO:0000313" key="2">
    <source>
        <dbReference type="Proteomes" id="UP000828048"/>
    </source>
</evidence>
<dbReference type="Proteomes" id="UP000828048">
    <property type="component" value="Chromosome 3"/>
</dbReference>
<name>A0ACB7YU08_9ERIC</name>
<accession>A0ACB7YU08</accession>
<comment type="caution">
    <text evidence="1">The sequence shown here is derived from an EMBL/GenBank/DDBJ whole genome shotgun (WGS) entry which is preliminary data.</text>
</comment>